<sequence>MPSSSSAAPSTPATVLPADALAELWRGAGMPASALAQLALSGADPILPSSFAVGTAAQASLGASALAAAALWQQRTGRWQRVAVDMRHACAEFRSERHLRVDGGPAPELWDRIAGAYRCGDGRWVRLHTNFPHHRDGVLRILGCAWDREAVQTALSGWEAEAFETEASRAGLVVAAMRTFDEWDRHPQALALQGMPAVTLERIGEAPPQPLPALPRGAAPDIARPLSGVRVLDFTRIIAGPVAGRTLAAHGADVLLVTAAHLPAIAPLVIDTGRGKRSCQLDLRDAEDKRTLHRLLHRADVLVQGYRPGGLADLGVGPEAAARARPGIVYASLSAYGHVGPWAGKRGFDSLVQTATGFNHAEAQAAGAEAPRPLPAQVLDHAAGYLLAFGAMAALHRRATEGGSWLVRVSLAQTAQWLRGLGRVPAGMSVPDPGQEEVRDWLETVPSGFGELTVVRHAALLSETPARWTLPSVPLGTHAAEWAPWP</sequence>
<proteinExistence type="predicted"/>
<dbReference type="Proteomes" id="UP000721236">
    <property type="component" value="Unassembled WGS sequence"/>
</dbReference>
<evidence type="ECO:0000313" key="2">
    <source>
        <dbReference type="Proteomes" id="UP000721236"/>
    </source>
</evidence>
<comment type="caution">
    <text evidence="1">The sequence shown here is derived from an EMBL/GenBank/DDBJ whole genome shotgun (WGS) entry which is preliminary data.</text>
</comment>
<reference evidence="1 2" key="1">
    <citation type="submission" date="2021-08" db="EMBL/GenBank/DDBJ databases">
        <authorList>
            <person name="Peeters C."/>
        </authorList>
    </citation>
    <scope>NUCLEOTIDE SEQUENCE [LARGE SCALE GENOMIC DNA]</scope>
    <source>
        <strain evidence="1 2">LMG 21510</strain>
    </source>
</reference>
<dbReference type="EC" id="2.8.3.16" evidence="1"/>
<evidence type="ECO:0000313" key="1">
    <source>
        <dbReference type="EMBL" id="CAG9178160.1"/>
    </source>
</evidence>
<organism evidence="1 2">
    <name type="scientific">Cupriavidus respiraculi</name>
    <dbReference type="NCBI Taxonomy" id="195930"/>
    <lineage>
        <taxon>Bacteria</taxon>
        <taxon>Pseudomonadati</taxon>
        <taxon>Pseudomonadota</taxon>
        <taxon>Betaproteobacteria</taxon>
        <taxon>Burkholderiales</taxon>
        <taxon>Burkholderiaceae</taxon>
        <taxon>Cupriavidus</taxon>
    </lineage>
</organism>
<dbReference type="InterPro" id="IPR050509">
    <property type="entry name" value="CoA-transferase_III"/>
</dbReference>
<keyword evidence="1" id="KW-0808">Transferase</keyword>
<dbReference type="GO" id="GO:0033608">
    <property type="term" value="F:formyl-CoA transferase activity"/>
    <property type="evidence" value="ECO:0007669"/>
    <property type="project" value="UniProtKB-EC"/>
</dbReference>
<keyword evidence="2" id="KW-1185">Reference proteome</keyword>
<accession>A0ABN7YXH2</accession>
<dbReference type="Gene3D" id="3.40.50.10540">
    <property type="entry name" value="Crotonobetainyl-coa:carnitine coa-transferase, domain 1"/>
    <property type="match status" value="2"/>
</dbReference>
<protein>
    <submittedName>
        <fullName evidence="1">Formyl-CoA:oxalate CoA-transferase</fullName>
        <ecNumber evidence="1">2.8.3.16</ecNumber>
    </submittedName>
</protein>
<dbReference type="Pfam" id="PF02515">
    <property type="entry name" value="CoA_transf_3"/>
    <property type="match status" value="2"/>
</dbReference>
<dbReference type="SUPFAM" id="SSF89796">
    <property type="entry name" value="CoA-transferase family III (CaiB/BaiF)"/>
    <property type="match status" value="2"/>
</dbReference>
<dbReference type="PANTHER" id="PTHR48228:SF4">
    <property type="entry name" value="BLR3030 PROTEIN"/>
    <property type="match status" value="1"/>
</dbReference>
<gene>
    <name evidence="1" type="primary">frc_3</name>
    <name evidence="1" type="ORF">LMG21510_03505</name>
</gene>
<dbReference type="RefSeq" id="WP_222207731.1">
    <property type="nucleotide sequence ID" value="NZ_CAJZAH010000003.1"/>
</dbReference>
<dbReference type="InterPro" id="IPR003673">
    <property type="entry name" value="CoA-Trfase_fam_III"/>
</dbReference>
<dbReference type="PANTHER" id="PTHR48228">
    <property type="entry name" value="SUCCINYL-COA--D-CITRAMALATE COA-TRANSFERASE"/>
    <property type="match status" value="1"/>
</dbReference>
<dbReference type="EMBL" id="CAJZAH010000003">
    <property type="protein sequence ID" value="CAG9178160.1"/>
    <property type="molecule type" value="Genomic_DNA"/>
</dbReference>
<dbReference type="Gene3D" id="3.30.1540.10">
    <property type="entry name" value="formyl-coa transferase, domain 3"/>
    <property type="match status" value="1"/>
</dbReference>
<dbReference type="InterPro" id="IPR023606">
    <property type="entry name" value="CoA-Trfase_III_dom_1_sf"/>
</dbReference>
<dbReference type="InterPro" id="IPR044855">
    <property type="entry name" value="CoA-Trfase_III_dom3_sf"/>
</dbReference>
<name>A0ABN7YXH2_9BURK</name>